<accession>A0A2X0XCF2</accession>
<dbReference type="RefSeq" id="WP_112116174.1">
    <property type="nucleotide sequence ID" value="NZ_UAQE01000001.1"/>
</dbReference>
<sequence>MRLIVSNNYELVKWKDRIWKRGPGGKLIPQKDENGEIIYNPLTGQPEYEYIENGTRVNAKRLNHMDEGIYSAHDYIVELQATIRRMQIQMELDGRVPGNSGTFADTLDGSSNKIKLDNALTDIIEAVTAGTTTLKVASVDGFTPFTQVTIFDDVAKEDVVITEVGTNTIKVQALKNSYKKGAKVARSNVEIDTVNAEMGVGIWQTYSVELVEVV</sequence>
<name>A0A2X0XCF2_9BACI</name>
<dbReference type="Proteomes" id="UP000251431">
    <property type="component" value="Unassembled WGS sequence"/>
</dbReference>
<reference evidence="1 2" key="1">
    <citation type="submission" date="2018-06" db="EMBL/GenBank/DDBJ databases">
        <authorList>
            <consortium name="Pathogen Informatics"/>
            <person name="Doyle S."/>
        </authorList>
    </citation>
    <scope>NUCLEOTIDE SEQUENCE [LARGE SCALE GENOMIC DNA]</scope>
    <source>
        <strain evidence="1 2">NCTC7582</strain>
    </source>
</reference>
<evidence type="ECO:0000313" key="1">
    <source>
        <dbReference type="EMBL" id="SPT95546.1"/>
    </source>
</evidence>
<gene>
    <name evidence="1" type="ORF">NCTC7582_00047</name>
</gene>
<evidence type="ECO:0000313" key="2">
    <source>
        <dbReference type="Proteomes" id="UP000251431"/>
    </source>
</evidence>
<dbReference type="EMBL" id="UAQE01000001">
    <property type="protein sequence ID" value="SPT95546.1"/>
    <property type="molecule type" value="Genomic_DNA"/>
</dbReference>
<organism evidence="1 2">
    <name type="scientific">Lysinibacillus capsici</name>
    <dbReference type="NCBI Taxonomy" id="2115968"/>
    <lineage>
        <taxon>Bacteria</taxon>
        <taxon>Bacillati</taxon>
        <taxon>Bacillota</taxon>
        <taxon>Bacilli</taxon>
        <taxon>Bacillales</taxon>
        <taxon>Bacillaceae</taxon>
        <taxon>Lysinibacillus</taxon>
    </lineage>
</organism>
<dbReference type="AlphaFoldDB" id="A0A2X0XCF2"/>
<protein>
    <submittedName>
        <fullName evidence="1">Uncharacterized protein</fullName>
    </submittedName>
</protein>
<proteinExistence type="predicted"/>